<name>A0A7J5DYD3_NOCSI</name>
<accession>A0A7J5DYD3</accession>
<proteinExistence type="predicted"/>
<dbReference type="InterPro" id="IPR001753">
    <property type="entry name" value="Enoyl-CoA_hydra/iso"/>
</dbReference>
<reference evidence="1 2" key="1">
    <citation type="submission" date="2019-09" db="EMBL/GenBank/DDBJ databases">
        <title>Pimelobacter sp. isolated from Paulinella.</title>
        <authorList>
            <person name="Jeong S.E."/>
        </authorList>
    </citation>
    <scope>NUCLEOTIDE SEQUENCE [LARGE SCALE GENOMIC DNA]</scope>
    <source>
        <strain evidence="1 2">Pch-N</strain>
    </source>
</reference>
<dbReference type="GO" id="GO:0016853">
    <property type="term" value="F:isomerase activity"/>
    <property type="evidence" value="ECO:0007669"/>
    <property type="project" value="UniProtKB-KW"/>
</dbReference>
<dbReference type="SUPFAM" id="SSF52096">
    <property type="entry name" value="ClpP/crotonase"/>
    <property type="match status" value="1"/>
</dbReference>
<protein>
    <submittedName>
        <fullName evidence="1">Enoyl-CoA hydratase/isomerase family protein</fullName>
    </submittedName>
</protein>
<dbReference type="Pfam" id="PF00378">
    <property type="entry name" value="ECH_1"/>
    <property type="match status" value="1"/>
</dbReference>
<dbReference type="CDD" id="cd06558">
    <property type="entry name" value="crotonase-like"/>
    <property type="match status" value="1"/>
</dbReference>
<comment type="caution">
    <text evidence="1">The sequence shown here is derived from an EMBL/GenBank/DDBJ whole genome shotgun (WGS) entry which is preliminary data.</text>
</comment>
<dbReference type="Gene3D" id="3.90.226.10">
    <property type="entry name" value="2-enoyl-CoA Hydratase, Chain A, domain 1"/>
    <property type="match status" value="1"/>
</dbReference>
<organism evidence="1 2">
    <name type="scientific">Nocardioides simplex</name>
    <name type="common">Arthrobacter simplex</name>
    <dbReference type="NCBI Taxonomy" id="2045"/>
    <lineage>
        <taxon>Bacteria</taxon>
        <taxon>Bacillati</taxon>
        <taxon>Actinomycetota</taxon>
        <taxon>Actinomycetes</taxon>
        <taxon>Propionibacteriales</taxon>
        <taxon>Nocardioidaceae</taxon>
        <taxon>Pimelobacter</taxon>
    </lineage>
</organism>
<dbReference type="Proteomes" id="UP000449906">
    <property type="component" value="Unassembled WGS sequence"/>
</dbReference>
<dbReference type="RefSeq" id="WP_151578440.1">
    <property type="nucleotide sequence ID" value="NZ_JBIWND010000004.1"/>
</dbReference>
<dbReference type="InterPro" id="IPR029045">
    <property type="entry name" value="ClpP/crotonase-like_dom_sf"/>
</dbReference>
<dbReference type="AlphaFoldDB" id="A0A7J5DYD3"/>
<dbReference type="PANTHER" id="PTHR11941:SF54">
    <property type="entry name" value="ENOYL-COA HYDRATASE, MITOCHONDRIAL"/>
    <property type="match status" value="1"/>
</dbReference>
<sequence>MPLWHLRRSDAVVELTYDNPPRNFLTFRALEELGAHLADLADDPTAAVIVLRSADPQRFIAHADLDELARLADGPVPEARAWYTTMRLIETMPQPVVAAIDGQAWGGGLELSLACTLRWASPRAHFAAIETALGIIPGAGGSQRLIRLIGRGPATDLVLSGMRVDAERAAQLGLVSRVLTGDFRAEVSAAAAELASLPRAAVAAAKRVVREGSELALGAALRLEGETFASLLATPESLRLQAAARARYAAADAADDVDVANLGAPA</sequence>
<dbReference type="GO" id="GO:0006635">
    <property type="term" value="P:fatty acid beta-oxidation"/>
    <property type="evidence" value="ECO:0007669"/>
    <property type="project" value="TreeGrafter"/>
</dbReference>
<keyword evidence="1" id="KW-0413">Isomerase</keyword>
<evidence type="ECO:0000313" key="2">
    <source>
        <dbReference type="Proteomes" id="UP000449906"/>
    </source>
</evidence>
<dbReference type="EMBL" id="WBVM01000001">
    <property type="protein sequence ID" value="KAB2810903.1"/>
    <property type="molecule type" value="Genomic_DNA"/>
</dbReference>
<evidence type="ECO:0000313" key="1">
    <source>
        <dbReference type="EMBL" id="KAB2810903.1"/>
    </source>
</evidence>
<gene>
    <name evidence="1" type="ORF">F9L07_02875</name>
</gene>
<dbReference type="PANTHER" id="PTHR11941">
    <property type="entry name" value="ENOYL-COA HYDRATASE-RELATED"/>
    <property type="match status" value="1"/>
</dbReference>